<evidence type="ECO:0000313" key="2">
    <source>
        <dbReference type="Proteomes" id="UP001162780"/>
    </source>
</evidence>
<evidence type="ECO:0000313" key="1">
    <source>
        <dbReference type="EMBL" id="WAR43875.1"/>
    </source>
</evidence>
<proteinExistence type="predicted"/>
<reference evidence="1" key="1">
    <citation type="submission" date="2022-11" db="EMBL/GenBank/DDBJ databases">
        <title>Methylomonas rapida sp. nov., Carotenoid-Producing Obligate Methanotrophs with High Growth Characteristics and Biotechnological Potential.</title>
        <authorList>
            <person name="Tikhonova E.N."/>
            <person name="Suleimanov R.Z."/>
            <person name="Miroshnikov K."/>
            <person name="Oshkin I.Y."/>
            <person name="Belova S.E."/>
            <person name="Danilova O.V."/>
            <person name="Ashikhmin A."/>
            <person name="Konopkin A."/>
            <person name="But S.Y."/>
            <person name="Khmelenina V.N."/>
            <person name="Kuznetsov N."/>
            <person name="Pimenov N.V."/>
            <person name="Dedysh S.N."/>
        </authorList>
    </citation>
    <scope>NUCLEOTIDE SEQUENCE</scope>
    <source>
        <strain evidence="1">MP1</strain>
    </source>
</reference>
<protein>
    <submittedName>
        <fullName evidence="1">Uncharacterized protein</fullName>
    </submittedName>
</protein>
<name>A0ABY7GF09_9GAMM</name>
<dbReference type="Proteomes" id="UP001162780">
    <property type="component" value="Chromosome"/>
</dbReference>
<gene>
    <name evidence="1" type="ORF">NM686_016060</name>
</gene>
<dbReference type="EMBL" id="CP113517">
    <property type="protein sequence ID" value="WAR43875.1"/>
    <property type="molecule type" value="Genomic_DNA"/>
</dbReference>
<dbReference type="RefSeq" id="WP_255188860.1">
    <property type="nucleotide sequence ID" value="NZ_CP113517.1"/>
</dbReference>
<keyword evidence="2" id="KW-1185">Reference proteome</keyword>
<organism evidence="1 2">
    <name type="scientific">Methylomonas rapida</name>
    <dbReference type="NCBI Taxonomy" id="2963939"/>
    <lineage>
        <taxon>Bacteria</taxon>
        <taxon>Pseudomonadati</taxon>
        <taxon>Pseudomonadota</taxon>
        <taxon>Gammaproteobacteria</taxon>
        <taxon>Methylococcales</taxon>
        <taxon>Methylococcaceae</taxon>
        <taxon>Methylomonas</taxon>
    </lineage>
</organism>
<accession>A0ABY7GF09</accession>
<sequence>MTANILKHRIDETEIDQLPMVDDAIMSSLNRAQGILILLSFNFDEGVRNQAADHVVAKALDSVLAELTDVREIFRAYSRTASLRTGGAE</sequence>